<reference evidence="1" key="1">
    <citation type="submission" date="2018-02" db="EMBL/GenBank/DDBJ databases">
        <authorList>
            <person name="Cohen D.B."/>
            <person name="Kent A.D."/>
        </authorList>
    </citation>
    <scope>NUCLEOTIDE SEQUENCE</scope>
</reference>
<dbReference type="PANTHER" id="PTHR12087:SF0">
    <property type="entry name" value="ORIGIN RECOGNITION COMPLEX SUBUNIT 4"/>
    <property type="match status" value="1"/>
</dbReference>
<name>A0A2N9ID21_FAGSY</name>
<evidence type="ECO:0000313" key="1">
    <source>
        <dbReference type="EMBL" id="SPD21983.1"/>
    </source>
</evidence>
<accession>A0A2N9ID21</accession>
<dbReference type="Gene3D" id="3.40.50.300">
    <property type="entry name" value="P-loop containing nucleotide triphosphate hydrolases"/>
    <property type="match status" value="1"/>
</dbReference>
<dbReference type="InterPro" id="IPR027417">
    <property type="entry name" value="P-loop_NTPase"/>
</dbReference>
<sequence length="103" mass="11239">MGRVNPAEEALNLLRTRLCNPSFVFKPLSDSPDSNYSKLKFLISSSVTEACNNSILLLGPRGSGKIAVLELVLKDLLLEYPDMISVITLSGLLHCDDNSAFKV</sequence>
<dbReference type="InterPro" id="IPR016527">
    <property type="entry name" value="ORC4"/>
</dbReference>
<dbReference type="GO" id="GO:0005664">
    <property type="term" value="C:nuclear origin of replication recognition complex"/>
    <property type="evidence" value="ECO:0007669"/>
    <property type="project" value="TreeGrafter"/>
</dbReference>
<dbReference type="PANTHER" id="PTHR12087">
    <property type="entry name" value="ORIGIN RECOGNITION COMPLEX SUBUNIT 4"/>
    <property type="match status" value="1"/>
</dbReference>
<gene>
    <name evidence="1" type="ORF">FSB_LOCUS49865</name>
</gene>
<dbReference type="GO" id="GO:0003688">
    <property type="term" value="F:DNA replication origin binding"/>
    <property type="evidence" value="ECO:0007669"/>
    <property type="project" value="TreeGrafter"/>
</dbReference>
<dbReference type="AlphaFoldDB" id="A0A2N9ID21"/>
<protein>
    <recommendedName>
        <fullName evidence="2">Origin recognition complex subunit 4 C-terminal domain-containing protein</fullName>
    </recommendedName>
</protein>
<dbReference type="GO" id="GO:0006270">
    <property type="term" value="P:DNA replication initiation"/>
    <property type="evidence" value="ECO:0007669"/>
    <property type="project" value="TreeGrafter"/>
</dbReference>
<dbReference type="EMBL" id="OIVN01005334">
    <property type="protein sequence ID" value="SPD21983.1"/>
    <property type="molecule type" value="Genomic_DNA"/>
</dbReference>
<proteinExistence type="predicted"/>
<evidence type="ECO:0008006" key="2">
    <source>
        <dbReference type="Google" id="ProtNLM"/>
    </source>
</evidence>
<organism evidence="1">
    <name type="scientific">Fagus sylvatica</name>
    <name type="common">Beechnut</name>
    <dbReference type="NCBI Taxonomy" id="28930"/>
    <lineage>
        <taxon>Eukaryota</taxon>
        <taxon>Viridiplantae</taxon>
        <taxon>Streptophyta</taxon>
        <taxon>Embryophyta</taxon>
        <taxon>Tracheophyta</taxon>
        <taxon>Spermatophyta</taxon>
        <taxon>Magnoliopsida</taxon>
        <taxon>eudicotyledons</taxon>
        <taxon>Gunneridae</taxon>
        <taxon>Pentapetalae</taxon>
        <taxon>rosids</taxon>
        <taxon>fabids</taxon>
        <taxon>Fagales</taxon>
        <taxon>Fagaceae</taxon>
        <taxon>Fagus</taxon>
    </lineage>
</organism>